<dbReference type="InterPro" id="IPR019757">
    <property type="entry name" value="Pept_S26A_signal_pept_1_Lys-AS"/>
</dbReference>
<dbReference type="PANTHER" id="PTHR43390:SF1">
    <property type="entry name" value="CHLOROPLAST PROCESSING PEPTIDASE"/>
    <property type="match status" value="1"/>
</dbReference>
<evidence type="ECO:0000256" key="1">
    <source>
        <dbReference type="ARBA" id="ARBA00000677"/>
    </source>
</evidence>
<keyword evidence="5" id="KW-0378">Hydrolase</keyword>
<dbReference type="PROSITE" id="PS00760">
    <property type="entry name" value="SPASE_I_2"/>
    <property type="match status" value="1"/>
</dbReference>
<dbReference type="GO" id="GO:0016020">
    <property type="term" value="C:membrane"/>
    <property type="evidence" value="ECO:0007669"/>
    <property type="project" value="InterPro"/>
</dbReference>
<comment type="caution">
    <text evidence="9">The sequence shown here is derived from an EMBL/GenBank/DDBJ whole genome shotgun (WGS) entry which is preliminary data.</text>
</comment>
<feature type="domain" description="Peptidase S26" evidence="8">
    <location>
        <begin position="79"/>
        <end position="138"/>
    </location>
</feature>
<dbReference type="CDD" id="cd06530">
    <property type="entry name" value="S26_SPase_I"/>
    <property type="match status" value="1"/>
</dbReference>
<evidence type="ECO:0000313" key="9">
    <source>
        <dbReference type="EMBL" id="TWU26240.1"/>
    </source>
</evidence>
<dbReference type="AlphaFoldDB" id="A0A5C6CNY2"/>
<dbReference type="Proteomes" id="UP000316304">
    <property type="component" value="Unassembled WGS sequence"/>
</dbReference>
<accession>A0A5C6CNY2</accession>
<evidence type="ECO:0000256" key="2">
    <source>
        <dbReference type="ARBA" id="ARBA00009370"/>
    </source>
</evidence>
<protein>
    <recommendedName>
        <fullName evidence="4">Signal peptidase I</fullName>
        <ecNumber evidence="3">3.4.21.89</ecNumber>
    </recommendedName>
    <alternativeName>
        <fullName evidence="6">Leader peptidase I</fullName>
    </alternativeName>
</protein>
<dbReference type="GO" id="GO:0004252">
    <property type="term" value="F:serine-type endopeptidase activity"/>
    <property type="evidence" value="ECO:0007669"/>
    <property type="project" value="InterPro"/>
</dbReference>
<feature type="active site" evidence="7">
    <location>
        <position position="19"/>
    </location>
</feature>
<comment type="similarity">
    <text evidence="2">Belongs to the peptidase S26 family.</text>
</comment>
<reference evidence="9 10" key="1">
    <citation type="submission" date="2019-02" db="EMBL/GenBank/DDBJ databases">
        <title>Deep-cultivation of Planctomycetes and their phenomic and genomic characterization uncovers novel biology.</title>
        <authorList>
            <person name="Wiegand S."/>
            <person name="Jogler M."/>
            <person name="Boedeker C."/>
            <person name="Pinto D."/>
            <person name="Vollmers J."/>
            <person name="Rivas-Marin E."/>
            <person name="Kohn T."/>
            <person name="Peeters S.H."/>
            <person name="Heuer A."/>
            <person name="Rast P."/>
            <person name="Oberbeckmann S."/>
            <person name="Bunk B."/>
            <person name="Jeske O."/>
            <person name="Meyerdierks A."/>
            <person name="Storesund J.E."/>
            <person name="Kallscheuer N."/>
            <person name="Luecker S."/>
            <person name="Lage O.M."/>
            <person name="Pohl T."/>
            <person name="Merkel B.J."/>
            <person name="Hornburger P."/>
            <person name="Mueller R.-W."/>
            <person name="Bruemmer F."/>
            <person name="Labrenz M."/>
            <person name="Spormann A.M."/>
            <person name="Op Den Camp H."/>
            <person name="Overmann J."/>
            <person name="Amann R."/>
            <person name="Jetten M.S.M."/>
            <person name="Mascher T."/>
            <person name="Medema M.H."/>
            <person name="Devos D.P."/>
            <person name="Kaster A.-K."/>
            <person name="Ovreas L."/>
            <person name="Rohde M."/>
            <person name="Galperin M.Y."/>
            <person name="Jogler C."/>
        </authorList>
    </citation>
    <scope>NUCLEOTIDE SEQUENCE [LARGE SCALE GENOMIC DNA]</scope>
    <source>
        <strain evidence="9 10">Pla52o</strain>
    </source>
</reference>
<dbReference type="Pfam" id="PF10502">
    <property type="entry name" value="Peptidase_S26"/>
    <property type="match status" value="2"/>
</dbReference>
<dbReference type="EC" id="3.4.21.89" evidence="3"/>
<proteinExistence type="inferred from homology"/>
<comment type="catalytic activity">
    <reaction evidence="1">
        <text>Cleavage of hydrophobic, N-terminal signal or leader sequences from secreted and periplasmic proteins.</text>
        <dbReference type="EC" id="3.4.21.89"/>
    </reaction>
</comment>
<keyword evidence="10" id="KW-1185">Reference proteome</keyword>
<evidence type="ECO:0000256" key="6">
    <source>
        <dbReference type="ARBA" id="ARBA00029906"/>
    </source>
</evidence>
<dbReference type="GO" id="GO:0006465">
    <property type="term" value="P:signal peptide processing"/>
    <property type="evidence" value="ECO:0007669"/>
    <property type="project" value="InterPro"/>
</dbReference>
<name>A0A5C6CNY2_9BACT</name>
<dbReference type="SUPFAM" id="SSF51306">
    <property type="entry name" value="LexA/Signal peptidase"/>
    <property type="match status" value="2"/>
</dbReference>
<evidence type="ECO:0000256" key="3">
    <source>
        <dbReference type="ARBA" id="ARBA00013208"/>
    </source>
</evidence>
<dbReference type="PRINTS" id="PR00727">
    <property type="entry name" value="LEADERPTASE"/>
</dbReference>
<dbReference type="GO" id="GO:0009003">
    <property type="term" value="F:signal peptidase activity"/>
    <property type="evidence" value="ECO:0007669"/>
    <property type="project" value="UniProtKB-EC"/>
</dbReference>
<dbReference type="EMBL" id="SJPT01000001">
    <property type="protein sequence ID" value="TWU26240.1"/>
    <property type="molecule type" value="Genomic_DNA"/>
</dbReference>
<organism evidence="9 10">
    <name type="scientific">Novipirellula galeiformis</name>
    <dbReference type="NCBI Taxonomy" id="2528004"/>
    <lineage>
        <taxon>Bacteria</taxon>
        <taxon>Pseudomonadati</taxon>
        <taxon>Planctomycetota</taxon>
        <taxon>Planctomycetia</taxon>
        <taxon>Pirellulales</taxon>
        <taxon>Pirellulaceae</taxon>
        <taxon>Novipirellula</taxon>
    </lineage>
</organism>
<dbReference type="Gene3D" id="2.10.109.10">
    <property type="entry name" value="Umud Fragment, subunit A"/>
    <property type="match status" value="2"/>
</dbReference>
<sequence length="380" mass="41858">MVGFRWNARDPIFRVRGFSMAPTFYGDHRTVSCPDCESETKISELRLAAQATPARSIKCWHCGHEIELSRDPNLVNHEPGDLIQVTATSSLAIGDVVAVNIDGRMRVKRILGLPGDRVAVDQRRLLVNGSRLEAILEATNFPSAAPLIDVDVDRRRTESRWSPAADASNWARSKGHWTSRANDGVVDWLVYHHQAVHQHSRPSAIYDDYPCNVDVIRQLDPVDQLAIAVTLASAARVEVAFFTDAGIRVAIQTLAANESRTIRIVDAAGLVPLDAIAPAVLTAQTPIAIRVHDIPARTGDVVEGIQLRALIVQRSVEYRLRQRDSGANYPRQLGANECFVVGDNVPISVDSREFGPVPIDDIVGVVSRASPDTHPWIYRD</sequence>
<dbReference type="PANTHER" id="PTHR43390">
    <property type="entry name" value="SIGNAL PEPTIDASE I"/>
    <property type="match status" value="1"/>
</dbReference>
<dbReference type="InterPro" id="IPR036286">
    <property type="entry name" value="LexA/Signal_pep-like_sf"/>
</dbReference>
<feature type="active site" evidence="7">
    <location>
        <position position="108"/>
    </location>
</feature>
<dbReference type="InterPro" id="IPR000223">
    <property type="entry name" value="Pept_S26A_signal_pept_1"/>
</dbReference>
<evidence type="ECO:0000256" key="5">
    <source>
        <dbReference type="ARBA" id="ARBA00022801"/>
    </source>
</evidence>
<evidence type="ECO:0000256" key="4">
    <source>
        <dbReference type="ARBA" id="ARBA00019232"/>
    </source>
</evidence>
<dbReference type="InterPro" id="IPR019533">
    <property type="entry name" value="Peptidase_S26"/>
</dbReference>
<gene>
    <name evidence="9" type="ORF">Pla52o_00930</name>
</gene>
<evidence type="ECO:0000256" key="7">
    <source>
        <dbReference type="PIRSR" id="PIRSR600223-1"/>
    </source>
</evidence>
<feature type="domain" description="Peptidase S26" evidence="8">
    <location>
        <begin position="332"/>
        <end position="367"/>
    </location>
</feature>
<evidence type="ECO:0000259" key="8">
    <source>
        <dbReference type="Pfam" id="PF10502"/>
    </source>
</evidence>
<evidence type="ECO:0000313" key="10">
    <source>
        <dbReference type="Proteomes" id="UP000316304"/>
    </source>
</evidence>